<feature type="compositionally biased region" description="Basic and acidic residues" evidence="1">
    <location>
        <begin position="242"/>
        <end position="253"/>
    </location>
</feature>
<evidence type="ECO:0000313" key="2">
    <source>
        <dbReference type="EMBL" id="CAA3005223.1"/>
    </source>
</evidence>
<dbReference type="Proteomes" id="UP000594638">
    <property type="component" value="Unassembled WGS sequence"/>
</dbReference>
<dbReference type="GO" id="GO:0006950">
    <property type="term" value="P:response to stress"/>
    <property type="evidence" value="ECO:0007669"/>
    <property type="project" value="TreeGrafter"/>
</dbReference>
<evidence type="ECO:0000313" key="3">
    <source>
        <dbReference type="Proteomes" id="UP000594638"/>
    </source>
</evidence>
<proteinExistence type="predicted"/>
<feature type="compositionally biased region" description="Basic and acidic residues" evidence="1">
    <location>
        <begin position="321"/>
        <end position="333"/>
    </location>
</feature>
<evidence type="ECO:0000256" key="1">
    <source>
        <dbReference type="SAM" id="MobiDB-lite"/>
    </source>
</evidence>
<sequence length="673" mass="73001">MDLKNKGKTWVGNICNRFESMCNEVDGFINKETVKYVENQVQSVGSGVKRFYTNVVQEMLPPLEDIVNSEEWSMQQGSVDTQRNNNTLMPSKLNCSVQCFTAPVADPCEEAETDLPLEQSGDGIISKDSDNVVRETRDTSGVRNNTTLSMVSSLAPPVHEASLVTLPKGGISGKSFSDAVECSSDVSSTGWEFNLELDLPEIEDSNSDDDRSLSAPQDVSVDKGQEDNVPVMDSSSSSADDADCRTPEKEKLTSDNLSTEVVCFNASSPVLPTALELPEVEDSNFDEDAKLSVPKPVSIDNGQKGNVKIMNSSSSSSADDADCRTSEKDRPPDDNLSTEVVCFNESSTIQQHDLPEVESSNFDEDGSLSVPQAVSVDKGEIYNLPAKNLSTSSADDADCRTSDKDGTLSDNFSTVDECFNASSTIQSPEIVVSNFSCENEEADNGVFCSGCSASPESSNFSELTLAELVQKAEDIFGPRVDSIDCIYDKSNDHKCSASFTTAACETKTPDFIPAFSDVNTSITHGSVSVFEPSGSRKELCCDSHQSNLLMSPTEIGNFCEVSGGISDPNMATVDLSDKVERDGSCAIVNANSVYSAAYRGRNFRYYKKLIKNAFGSHKRLIKEYEHLAILYGDVDKELWQHSGSSSLPSTPTAYSLLPRSPSQETPEPDWELL</sequence>
<feature type="region of interest" description="Disordered" evidence="1">
    <location>
        <begin position="202"/>
        <end position="255"/>
    </location>
</feature>
<accession>A0A8S0THY4</accession>
<feature type="region of interest" description="Disordered" evidence="1">
    <location>
        <begin position="645"/>
        <end position="673"/>
    </location>
</feature>
<feature type="region of interest" description="Disordered" evidence="1">
    <location>
        <begin position="286"/>
        <end position="368"/>
    </location>
</feature>
<dbReference type="AlphaFoldDB" id="A0A8S0THY4"/>
<dbReference type="PANTHER" id="PTHR34659:SF4">
    <property type="match status" value="1"/>
</dbReference>
<reference evidence="2 3" key="1">
    <citation type="submission" date="2019-12" db="EMBL/GenBank/DDBJ databases">
        <authorList>
            <person name="Alioto T."/>
            <person name="Alioto T."/>
            <person name="Gomez Garrido J."/>
        </authorList>
    </citation>
    <scope>NUCLEOTIDE SEQUENCE [LARGE SCALE GENOMIC DNA]</scope>
</reference>
<name>A0A8S0THY4_OLEEU</name>
<dbReference type="OrthoDB" id="1644512at2759"/>
<dbReference type="InterPro" id="IPR053273">
    <property type="entry name" value="CST_Regulator"/>
</dbReference>
<organism evidence="2 3">
    <name type="scientific">Olea europaea subsp. europaea</name>
    <dbReference type="NCBI Taxonomy" id="158383"/>
    <lineage>
        <taxon>Eukaryota</taxon>
        <taxon>Viridiplantae</taxon>
        <taxon>Streptophyta</taxon>
        <taxon>Embryophyta</taxon>
        <taxon>Tracheophyta</taxon>
        <taxon>Spermatophyta</taxon>
        <taxon>Magnoliopsida</taxon>
        <taxon>eudicotyledons</taxon>
        <taxon>Gunneridae</taxon>
        <taxon>Pentapetalae</taxon>
        <taxon>asterids</taxon>
        <taxon>lamiids</taxon>
        <taxon>Lamiales</taxon>
        <taxon>Oleaceae</taxon>
        <taxon>Oleeae</taxon>
        <taxon>Olea</taxon>
    </lineage>
</organism>
<dbReference type="GO" id="GO:0005776">
    <property type="term" value="C:autophagosome"/>
    <property type="evidence" value="ECO:0007669"/>
    <property type="project" value="TreeGrafter"/>
</dbReference>
<dbReference type="PANTHER" id="PTHR34659">
    <property type="entry name" value="BNAA05G11610D PROTEIN"/>
    <property type="match status" value="1"/>
</dbReference>
<gene>
    <name evidence="2" type="ORF">OLEA9_A007303</name>
</gene>
<keyword evidence="3" id="KW-1185">Reference proteome</keyword>
<dbReference type="Gramene" id="OE9A007303T3">
    <property type="protein sequence ID" value="OE9A007303C3"/>
    <property type="gene ID" value="OE9A007303"/>
</dbReference>
<dbReference type="EMBL" id="CACTIH010007243">
    <property type="protein sequence ID" value="CAA3005223.1"/>
    <property type="molecule type" value="Genomic_DNA"/>
</dbReference>
<comment type="caution">
    <text evidence="2">The sequence shown here is derived from an EMBL/GenBank/DDBJ whole genome shotgun (WGS) entry which is preliminary data.</text>
</comment>
<dbReference type="GO" id="GO:0061908">
    <property type="term" value="C:phagophore"/>
    <property type="evidence" value="ECO:0007669"/>
    <property type="project" value="TreeGrafter"/>
</dbReference>
<protein>
    <submittedName>
        <fullName evidence="2">Uncharacterized protein</fullName>
    </submittedName>
</protein>